<proteinExistence type="predicted"/>
<protein>
    <submittedName>
        <fullName evidence="2">Uncharacterized protein</fullName>
    </submittedName>
</protein>
<dbReference type="AlphaFoldDB" id="A0A6P8AX35"/>
<dbReference type="KEGG" id="pgri:PgNI_11033"/>
<dbReference type="SUPFAM" id="SSF49344">
    <property type="entry name" value="CBD9-like"/>
    <property type="match status" value="1"/>
</dbReference>
<accession>A0A6P8AX35</accession>
<sequence>MSNGMAAGSELHSTHRRHASPSLYATLTIKSTITQLNHTMYTSLQLPLLLFSGAADLGSAATLSKRQSEPSNIPFAQFTTPASTNINFRFAIPSTATANAPFDIFLKVRAPNAQPWAGIA</sequence>
<evidence type="ECO:0000313" key="2">
    <source>
        <dbReference type="RefSeq" id="XP_030979491.1"/>
    </source>
</evidence>
<reference evidence="1 2" key="1">
    <citation type="journal article" date="2019" name="Mol. Biol. Evol.">
        <title>Blast fungal genomes show frequent chromosomal changes, gene gains and losses, and effector gene turnover.</title>
        <authorList>
            <person name="Gomez Luciano L.B."/>
            <person name="Jason Tsai I."/>
            <person name="Chuma I."/>
            <person name="Tosa Y."/>
            <person name="Chen Y.H."/>
            <person name="Li J.Y."/>
            <person name="Li M.Y."/>
            <person name="Jade Lu M.Y."/>
            <person name="Nakayashiki H."/>
            <person name="Li W.H."/>
        </authorList>
    </citation>
    <scope>NUCLEOTIDE SEQUENCE [LARGE SCALE GENOMIC DNA]</scope>
    <source>
        <strain evidence="1 2">NI907</strain>
    </source>
</reference>
<name>A0A6P8AX35_PYRGI</name>
<dbReference type="Gene3D" id="2.60.40.1210">
    <property type="entry name" value="Cellobiose dehydrogenase, cytochrome domain"/>
    <property type="match status" value="1"/>
</dbReference>
<dbReference type="Proteomes" id="UP000515153">
    <property type="component" value="Chromosome VII"/>
</dbReference>
<dbReference type="GeneID" id="41965912"/>
<organism evidence="1 2">
    <name type="scientific">Pyricularia grisea</name>
    <name type="common">Crabgrass-specific blast fungus</name>
    <name type="synonym">Magnaporthe grisea</name>
    <dbReference type="NCBI Taxonomy" id="148305"/>
    <lineage>
        <taxon>Eukaryota</taxon>
        <taxon>Fungi</taxon>
        <taxon>Dikarya</taxon>
        <taxon>Ascomycota</taxon>
        <taxon>Pezizomycotina</taxon>
        <taxon>Sordariomycetes</taxon>
        <taxon>Sordariomycetidae</taxon>
        <taxon>Magnaporthales</taxon>
        <taxon>Pyriculariaceae</taxon>
        <taxon>Pyricularia</taxon>
    </lineage>
</organism>
<gene>
    <name evidence="2" type="ORF">PgNI_11033</name>
</gene>
<evidence type="ECO:0000313" key="1">
    <source>
        <dbReference type="Proteomes" id="UP000515153"/>
    </source>
</evidence>
<reference evidence="2" key="2">
    <citation type="submission" date="2019-10" db="EMBL/GenBank/DDBJ databases">
        <authorList>
            <consortium name="NCBI Genome Project"/>
        </authorList>
    </citation>
    <scope>NUCLEOTIDE SEQUENCE</scope>
    <source>
        <strain evidence="2">NI907</strain>
    </source>
</reference>
<dbReference type="RefSeq" id="XP_030979491.1">
    <property type="nucleotide sequence ID" value="XM_031131007.1"/>
</dbReference>
<reference evidence="2" key="3">
    <citation type="submission" date="2025-08" db="UniProtKB">
        <authorList>
            <consortium name="RefSeq"/>
        </authorList>
    </citation>
    <scope>IDENTIFICATION</scope>
    <source>
        <strain evidence="2">NI907</strain>
    </source>
</reference>
<keyword evidence="1" id="KW-1185">Reference proteome</keyword>